<reference evidence="1" key="1">
    <citation type="submission" date="2016-03" db="EMBL/GenBank/DDBJ databases">
        <authorList>
            <person name="Ploux O."/>
        </authorList>
    </citation>
    <scope>NUCLEOTIDE SEQUENCE</scope>
    <source>
        <strain evidence="1">UC10</strain>
    </source>
</reference>
<accession>A0A1Y5PFQ9</accession>
<evidence type="ECO:0000313" key="1">
    <source>
        <dbReference type="EMBL" id="SBS77512.1"/>
    </source>
</evidence>
<dbReference type="AlphaFoldDB" id="A0A1Y5PFQ9"/>
<protein>
    <submittedName>
        <fullName evidence="1">Uncharacterized protein</fullName>
    </submittedName>
</protein>
<name>A0A1Y5PFQ9_9MYCO</name>
<organism evidence="1">
    <name type="scientific">uncultured Mycobacterium sp</name>
    <dbReference type="NCBI Taxonomy" id="171292"/>
    <lineage>
        <taxon>Bacteria</taxon>
        <taxon>Bacillati</taxon>
        <taxon>Actinomycetota</taxon>
        <taxon>Actinomycetes</taxon>
        <taxon>Mycobacteriales</taxon>
        <taxon>Mycobacteriaceae</taxon>
        <taxon>Mycobacterium</taxon>
        <taxon>environmental samples</taxon>
    </lineage>
</organism>
<sequence length="63" mass="6846">MTKVGLQLPRSPGGPGRLAWDRQVNLRADAVTVPHLTPVAPCRFGYRVLGLVHRDHPPVRVGG</sequence>
<dbReference type="EMBL" id="FLQS01000039">
    <property type="protein sequence ID" value="SBS77512.1"/>
    <property type="molecule type" value="Genomic_DNA"/>
</dbReference>
<proteinExistence type="predicted"/>
<gene>
    <name evidence="1" type="ORF">MHPYR_440024</name>
</gene>